<dbReference type="AlphaFoldDB" id="A0A1G4GYY1"/>
<protein>
    <submittedName>
        <fullName evidence="2">Uncharacterized protein</fullName>
    </submittedName>
</protein>
<name>A0A1G4GYY1_PLAVI</name>
<dbReference type="VEuPathDB" id="PlasmoDB:PVX_080645"/>
<reference evidence="2 3" key="1">
    <citation type="submission" date="2016-07" db="EMBL/GenBank/DDBJ databases">
        <authorList>
            <consortium name="Pathogen Informatics"/>
        </authorList>
    </citation>
    <scope>NUCLEOTIDE SEQUENCE [LARGE SCALE GENOMIC DNA]</scope>
</reference>
<proteinExistence type="predicted"/>
<dbReference type="VEuPathDB" id="PlasmoDB:PVPAM_100028600"/>
<feature type="region of interest" description="Disordered" evidence="1">
    <location>
        <begin position="39"/>
        <end position="73"/>
    </location>
</feature>
<dbReference type="eggNOG" id="ENOG502QWXB">
    <property type="taxonomic scope" value="Eukaryota"/>
</dbReference>
<sequence>MRAARLLLRGRGRMCSTSTGRRDKLDALRKLSYEFYRRSQGRTGGMAPGGATLSGQPPGERQPGKLPPSELPPGEPLYRDAVAVSHSAEQMLREDVYSSQSYVLILKGLVNTLAHVREERRRRHLLKLITTFVGFLQRYVHLMNEQDVTLLLDVMAKCSIRKAEICQLLIQRLGKGEKNTLFYSLNSKSVCIILNSLHKVTAQGNHHPHHPYDREARRLTSDVFHFYILNRYESFSLGQLIIVLHSMHRYGYEKCRVAGLISYIAQRVLQTSNGWETSNGGSAIGASPSRGTKRRSIANSSVECEKDPQCNHRADEGTPLRRGSPPTDGPPQTDTPSFAFNPQSRHELILLHTLGCYNYCNNELLAALLCEVKRKLFTWYSEKEVCMFLSAVSNYLAIPTPKGFKVHVTDEESNLSENNQVCASQMVRTLVLKGKRRLSSYTKFSIATIYIILSKINFFYENKHADVFFLDKLFLVKLFPKKKKKIFFPLEEDKIAVKTVISLLFSLILNGQGEIPYYGALLDGLLLRLWGGTERSSGEAVSTEVASTEAASIEATLGEHPRDANKGRRALQLLSVQNAHLLCVVYTYLHLHNMLAQLKRTNLHFFLLLLSHFDYMNCAHLRQHVSSRIHAEVSATLGMLKKKKKINLLLTNECFVFPYYVDICLAGPWA</sequence>
<evidence type="ECO:0000313" key="2">
    <source>
        <dbReference type="EMBL" id="SCO67779.1"/>
    </source>
</evidence>
<feature type="compositionally biased region" description="Basic and acidic residues" evidence="1">
    <location>
        <begin position="303"/>
        <end position="319"/>
    </location>
</feature>
<accession>A0A1G4GYY1</accession>
<dbReference type="VEuPathDB" id="PlasmoDB:PVW1_100046200"/>
<feature type="region of interest" description="Disordered" evidence="1">
    <location>
        <begin position="277"/>
        <end position="339"/>
    </location>
</feature>
<dbReference type="Proteomes" id="UP000196402">
    <property type="component" value="Chromosome 10"/>
</dbReference>
<dbReference type="VEuPathDB" id="PlasmoDB:PVP01_1022100"/>
<dbReference type="EMBL" id="LT615248">
    <property type="protein sequence ID" value="SCO67779.1"/>
    <property type="molecule type" value="Genomic_DNA"/>
</dbReference>
<evidence type="ECO:0000256" key="1">
    <source>
        <dbReference type="SAM" id="MobiDB-lite"/>
    </source>
</evidence>
<gene>
    <name evidence="2" type="ORF">PVT01_100024700</name>
</gene>
<evidence type="ECO:0000313" key="3">
    <source>
        <dbReference type="Proteomes" id="UP000196402"/>
    </source>
</evidence>
<feature type="compositionally biased region" description="Low complexity" evidence="1">
    <location>
        <begin position="323"/>
        <end position="337"/>
    </location>
</feature>
<organism evidence="2 3">
    <name type="scientific">Plasmodium vivax</name>
    <name type="common">malaria parasite P. vivax</name>
    <dbReference type="NCBI Taxonomy" id="5855"/>
    <lineage>
        <taxon>Eukaryota</taxon>
        <taxon>Sar</taxon>
        <taxon>Alveolata</taxon>
        <taxon>Apicomplexa</taxon>
        <taxon>Aconoidasida</taxon>
        <taxon>Haemosporida</taxon>
        <taxon>Plasmodiidae</taxon>
        <taxon>Plasmodium</taxon>
        <taxon>Plasmodium (Plasmodium)</taxon>
    </lineage>
</organism>